<protein>
    <recommendedName>
        <fullName evidence="2">Retropepsins domain-containing protein</fullName>
    </recommendedName>
</protein>
<dbReference type="Proteomes" id="UP000001593">
    <property type="component" value="Unassembled WGS sequence"/>
</dbReference>
<accession>A7RR88</accession>
<dbReference type="HOGENOM" id="CLU_1519644_0_0_1"/>
<dbReference type="InterPro" id="IPR021109">
    <property type="entry name" value="Peptidase_aspartic_dom_sf"/>
</dbReference>
<dbReference type="STRING" id="45351.A7RR88"/>
<gene>
    <name evidence="3" type="ORF">NEMVEDRAFT_v1g200919</name>
</gene>
<keyword evidence="1" id="KW-0378">Hydrolase</keyword>
<dbReference type="InParanoid" id="A7RR88"/>
<keyword evidence="4" id="KW-1185">Reference proteome</keyword>
<dbReference type="AlphaFoldDB" id="A7RR88"/>
<proteinExistence type="predicted"/>
<feature type="domain" description="Retropepsins" evidence="2">
    <location>
        <begin position="53"/>
        <end position="144"/>
    </location>
</feature>
<dbReference type="InterPro" id="IPR034128">
    <property type="entry name" value="K02A2.6-like"/>
</dbReference>
<dbReference type="GO" id="GO:0016787">
    <property type="term" value="F:hydrolase activity"/>
    <property type="evidence" value="ECO:0007669"/>
    <property type="project" value="UniProtKB-KW"/>
</dbReference>
<evidence type="ECO:0000313" key="4">
    <source>
        <dbReference type="Proteomes" id="UP000001593"/>
    </source>
</evidence>
<reference evidence="3 4" key="1">
    <citation type="journal article" date="2007" name="Science">
        <title>Sea anemone genome reveals ancestral eumetazoan gene repertoire and genomic organization.</title>
        <authorList>
            <person name="Putnam N.H."/>
            <person name="Srivastava M."/>
            <person name="Hellsten U."/>
            <person name="Dirks B."/>
            <person name="Chapman J."/>
            <person name="Salamov A."/>
            <person name="Terry A."/>
            <person name="Shapiro H."/>
            <person name="Lindquist E."/>
            <person name="Kapitonov V.V."/>
            <person name="Jurka J."/>
            <person name="Genikhovich G."/>
            <person name="Grigoriev I.V."/>
            <person name="Lucas S.M."/>
            <person name="Steele R.E."/>
            <person name="Finnerty J.R."/>
            <person name="Technau U."/>
            <person name="Martindale M.Q."/>
            <person name="Rokhsar D.S."/>
        </authorList>
    </citation>
    <scope>NUCLEOTIDE SEQUENCE [LARGE SCALE GENOMIC DNA]</scope>
    <source>
        <strain evidence="4">CH2 X CH6</strain>
    </source>
</reference>
<evidence type="ECO:0000313" key="3">
    <source>
        <dbReference type="EMBL" id="EDO46126.1"/>
    </source>
</evidence>
<organism evidence="3 4">
    <name type="scientific">Nematostella vectensis</name>
    <name type="common">Starlet sea anemone</name>
    <dbReference type="NCBI Taxonomy" id="45351"/>
    <lineage>
        <taxon>Eukaryota</taxon>
        <taxon>Metazoa</taxon>
        <taxon>Cnidaria</taxon>
        <taxon>Anthozoa</taxon>
        <taxon>Hexacorallia</taxon>
        <taxon>Actiniaria</taxon>
        <taxon>Edwardsiidae</taxon>
        <taxon>Nematostella</taxon>
    </lineage>
</organism>
<dbReference type="InterPro" id="IPR018061">
    <property type="entry name" value="Retropepsins"/>
</dbReference>
<dbReference type="OMA" id="ICIDTCL"/>
<dbReference type="PhylomeDB" id="A7RR88"/>
<dbReference type="EMBL" id="DS469530">
    <property type="protein sequence ID" value="EDO46126.1"/>
    <property type="molecule type" value="Genomic_DNA"/>
</dbReference>
<evidence type="ECO:0000259" key="2">
    <source>
        <dbReference type="Pfam" id="PF00077"/>
    </source>
</evidence>
<sequence>MADRRHVVECNKRGHWQGVCQSKQAKGNVNELEVEYPFIEEVSKSSAEYWKAEIEVNGQPITFKLDNGAAVSVISDQEPLINSYELVKPKEVLRGPGGSRLSVLGICIDTCLKAQGKEMKETLYVIKNQLHSLLSRNACVKLGLVVRADTNEEEFTPTPDYRAEFHKLFKGLGKMKT</sequence>
<dbReference type="Pfam" id="PF00077">
    <property type="entry name" value="RVP"/>
    <property type="match status" value="1"/>
</dbReference>
<dbReference type="SUPFAM" id="SSF50630">
    <property type="entry name" value="Acid proteases"/>
    <property type="match status" value="1"/>
</dbReference>
<dbReference type="CDD" id="cd05484">
    <property type="entry name" value="retropepsin_like_LTR_2"/>
    <property type="match status" value="1"/>
</dbReference>
<name>A7RR88_NEMVE</name>
<dbReference type="Gene3D" id="2.40.70.10">
    <property type="entry name" value="Acid Proteases"/>
    <property type="match status" value="1"/>
</dbReference>
<evidence type="ECO:0000256" key="1">
    <source>
        <dbReference type="ARBA" id="ARBA00022801"/>
    </source>
</evidence>